<dbReference type="InterPro" id="IPR001110">
    <property type="entry name" value="UPF0012_CS"/>
</dbReference>
<dbReference type="PROSITE" id="PS50263">
    <property type="entry name" value="CN_HYDROLASE"/>
    <property type="match status" value="1"/>
</dbReference>
<evidence type="ECO:0000313" key="4">
    <source>
        <dbReference type="Proteomes" id="UP001243717"/>
    </source>
</evidence>
<dbReference type="PANTHER" id="PTHR23088:SF27">
    <property type="entry name" value="DEAMINATED GLUTATHIONE AMIDASE"/>
    <property type="match status" value="1"/>
</dbReference>
<organism evidence="3 4">
    <name type="scientific">Thalassobacterium sedimentorum</name>
    <dbReference type="NCBI Taxonomy" id="3041258"/>
    <lineage>
        <taxon>Bacteria</taxon>
        <taxon>Pseudomonadati</taxon>
        <taxon>Verrucomicrobiota</taxon>
        <taxon>Opitutia</taxon>
        <taxon>Puniceicoccales</taxon>
        <taxon>Coraliomargaritaceae</taxon>
        <taxon>Thalassobacterium</taxon>
    </lineage>
</organism>
<keyword evidence="3" id="KW-0378">Hydrolase</keyword>
<gene>
    <name evidence="3" type="ORF">QEH59_05000</name>
</gene>
<dbReference type="PROSITE" id="PS01227">
    <property type="entry name" value="UPF0012"/>
    <property type="match status" value="1"/>
</dbReference>
<comment type="similarity">
    <text evidence="1">Belongs to the carbon-nitrogen hydrolase superfamily. NIT1/NIT2 family.</text>
</comment>
<sequence>MKLALAQFEVARANPAENLVRIGERATTASAAGVDLLCLPEMCTTGFDWSYNREHLAAASKIIDAVATIARSHSLAICGSFLEQTESGNAANCFCYFDANGVLLASYRKLHLFTLFREEQHVEAGNECITVATDFGTIAAAICYDLRFPELFRRNTASGAFMHILPAAFPHPRLDHWRTLVRARAIENQTYFVAVNQCGLEGHHGSVDKTQYFGHSMVVDPWGEIVLEADENESLLDIEIDPRSVDQVRSKLSAWDDRREDLFRI</sequence>
<proteinExistence type="inferred from homology"/>
<evidence type="ECO:0000256" key="1">
    <source>
        <dbReference type="ARBA" id="ARBA00010613"/>
    </source>
</evidence>
<dbReference type="GO" id="GO:0016787">
    <property type="term" value="F:hydrolase activity"/>
    <property type="evidence" value="ECO:0007669"/>
    <property type="project" value="UniProtKB-KW"/>
</dbReference>
<dbReference type="SUPFAM" id="SSF56317">
    <property type="entry name" value="Carbon-nitrogen hydrolase"/>
    <property type="match status" value="1"/>
</dbReference>
<keyword evidence="4" id="KW-1185">Reference proteome</keyword>
<dbReference type="PANTHER" id="PTHR23088">
    <property type="entry name" value="NITRILASE-RELATED"/>
    <property type="match status" value="1"/>
</dbReference>
<accession>A0ABU1AG61</accession>
<dbReference type="EMBL" id="JARXIC010000006">
    <property type="protein sequence ID" value="MDQ8193768.1"/>
    <property type="molecule type" value="Genomic_DNA"/>
</dbReference>
<evidence type="ECO:0000259" key="2">
    <source>
        <dbReference type="PROSITE" id="PS50263"/>
    </source>
</evidence>
<dbReference type="InterPro" id="IPR003010">
    <property type="entry name" value="C-N_Hydrolase"/>
</dbReference>
<name>A0ABU1AG61_9BACT</name>
<protein>
    <submittedName>
        <fullName evidence="3">Nitrilase-related carbon-nitrogen hydrolase</fullName>
    </submittedName>
</protein>
<dbReference type="Pfam" id="PF00795">
    <property type="entry name" value="CN_hydrolase"/>
    <property type="match status" value="1"/>
</dbReference>
<dbReference type="RefSeq" id="WP_308984255.1">
    <property type="nucleotide sequence ID" value="NZ_JARXIC010000006.1"/>
</dbReference>
<feature type="domain" description="CN hydrolase" evidence="2">
    <location>
        <begin position="1"/>
        <end position="242"/>
    </location>
</feature>
<dbReference type="Proteomes" id="UP001243717">
    <property type="component" value="Unassembled WGS sequence"/>
</dbReference>
<reference evidence="3 4" key="1">
    <citation type="submission" date="2023-04" db="EMBL/GenBank/DDBJ databases">
        <title>A novel bacteria isolated from coastal sediment.</title>
        <authorList>
            <person name="Liu X.-J."/>
            <person name="Du Z.-J."/>
        </authorList>
    </citation>
    <scope>NUCLEOTIDE SEQUENCE [LARGE SCALE GENOMIC DNA]</scope>
    <source>
        <strain evidence="3 4">SDUM461004</strain>
    </source>
</reference>
<dbReference type="Gene3D" id="3.60.110.10">
    <property type="entry name" value="Carbon-nitrogen hydrolase"/>
    <property type="match status" value="1"/>
</dbReference>
<dbReference type="InterPro" id="IPR036526">
    <property type="entry name" value="C-N_Hydrolase_sf"/>
</dbReference>
<evidence type="ECO:0000313" key="3">
    <source>
        <dbReference type="EMBL" id="MDQ8193768.1"/>
    </source>
</evidence>
<comment type="caution">
    <text evidence="3">The sequence shown here is derived from an EMBL/GenBank/DDBJ whole genome shotgun (WGS) entry which is preliminary data.</text>
</comment>